<dbReference type="Gene3D" id="1.25.40.20">
    <property type="entry name" value="Ankyrin repeat-containing domain"/>
    <property type="match status" value="1"/>
</dbReference>
<comment type="subcellular location">
    <subcellularLocation>
        <location evidence="1">Cell membrane</location>
        <topology evidence="1">Peripheral membrane protein</topology>
    </subcellularLocation>
</comment>
<dbReference type="InterPro" id="IPR036770">
    <property type="entry name" value="Ankyrin_rpt-contain_sf"/>
</dbReference>
<evidence type="ECO:0000313" key="4">
    <source>
        <dbReference type="Proteomes" id="UP000236291"/>
    </source>
</evidence>
<organism evidence="3 4">
    <name type="scientific">Trifolium pratense</name>
    <name type="common">Red clover</name>
    <dbReference type="NCBI Taxonomy" id="57577"/>
    <lineage>
        <taxon>Eukaryota</taxon>
        <taxon>Viridiplantae</taxon>
        <taxon>Streptophyta</taxon>
        <taxon>Embryophyta</taxon>
        <taxon>Tracheophyta</taxon>
        <taxon>Spermatophyta</taxon>
        <taxon>Magnoliopsida</taxon>
        <taxon>eudicotyledons</taxon>
        <taxon>Gunneridae</taxon>
        <taxon>Pentapetalae</taxon>
        <taxon>rosids</taxon>
        <taxon>fabids</taxon>
        <taxon>Fabales</taxon>
        <taxon>Fabaceae</taxon>
        <taxon>Papilionoideae</taxon>
        <taxon>50 kb inversion clade</taxon>
        <taxon>NPAAA clade</taxon>
        <taxon>Hologalegina</taxon>
        <taxon>IRL clade</taxon>
        <taxon>Trifolieae</taxon>
        <taxon>Trifolium</taxon>
    </lineage>
</organism>
<feature type="non-terminal residue" evidence="3">
    <location>
        <position position="105"/>
    </location>
</feature>
<evidence type="ECO:0000256" key="1">
    <source>
        <dbReference type="ARBA" id="ARBA00004202"/>
    </source>
</evidence>
<dbReference type="EMBL" id="ASHM01074021">
    <property type="protein sequence ID" value="PNX56177.1"/>
    <property type="molecule type" value="Genomic_DNA"/>
</dbReference>
<dbReference type="Proteomes" id="UP000236291">
    <property type="component" value="Unassembled WGS sequence"/>
</dbReference>
<gene>
    <name evidence="3" type="ORF">L195_g049746</name>
</gene>
<feature type="non-terminal residue" evidence="3">
    <location>
        <position position="1"/>
    </location>
</feature>
<reference evidence="3 4" key="1">
    <citation type="journal article" date="2014" name="Am. J. Bot.">
        <title>Genome assembly and annotation for red clover (Trifolium pratense; Fabaceae).</title>
        <authorList>
            <person name="Istvanek J."/>
            <person name="Jaros M."/>
            <person name="Krenek A."/>
            <person name="Repkova J."/>
        </authorList>
    </citation>
    <scope>NUCLEOTIDE SEQUENCE [LARGE SCALE GENOMIC DNA]</scope>
    <source>
        <strain evidence="4">cv. Tatra</strain>
        <tissue evidence="3">Young leaves</tissue>
    </source>
</reference>
<evidence type="ECO:0000256" key="2">
    <source>
        <dbReference type="SAM" id="MobiDB-lite"/>
    </source>
</evidence>
<dbReference type="ExpressionAtlas" id="A0A2K3JQ71">
    <property type="expression patterns" value="baseline"/>
</dbReference>
<sequence>VEDFEEHVLRDNWKEVVEYYKKDKFYHTLKVKKRGTALHVAVSNGEKEAVNDLVREILRMWKWNENDDDDDDDDDEEEEDETHPLRMWNERGGTPLHIAALRGFT</sequence>
<proteinExistence type="predicted"/>
<dbReference type="GO" id="GO:0005886">
    <property type="term" value="C:plasma membrane"/>
    <property type="evidence" value="ECO:0007669"/>
    <property type="project" value="UniProtKB-SubCell"/>
</dbReference>
<dbReference type="AlphaFoldDB" id="A0A2K3JQ71"/>
<feature type="region of interest" description="Disordered" evidence="2">
    <location>
        <begin position="64"/>
        <end position="90"/>
    </location>
</feature>
<protein>
    <submittedName>
        <fullName evidence="3">Ankyrin repeat domain-containing protein</fullName>
    </submittedName>
</protein>
<accession>A0A2K3JQ71</accession>
<reference evidence="3 4" key="2">
    <citation type="journal article" date="2017" name="Front. Plant Sci.">
        <title>Gene Classification and Mining of Molecular Markers Useful in Red Clover (Trifolium pratense) Breeding.</title>
        <authorList>
            <person name="Istvanek J."/>
            <person name="Dluhosova J."/>
            <person name="Dluhos P."/>
            <person name="Patkova L."/>
            <person name="Nedelnik J."/>
            <person name="Repkova J."/>
        </authorList>
    </citation>
    <scope>NUCLEOTIDE SEQUENCE [LARGE SCALE GENOMIC DNA]</scope>
    <source>
        <strain evidence="4">cv. Tatra</strain>
        <tissue evidence="3">Young leaves</tissue>
    </source>
</reference>
<comment type="caution">
    <text evidence="3">The sequence shown here is derived from an EMBL/GenBank/DDBJ whole genome shotgun (WGS) entry which is preliminary data.</text>
</comment>
<feature type="compositionally biased region" description="Acidic residues" evidence="2">
    <location>
        <begin position="66"/>
        <end position="81"/>
    </location>
</feature>
<dbReference type="SUPFAM" id="SSF48403">
    <property type="entry name" value="Ankyrin repeat"/>
    <property type="match status" value="1"/>
</dbReference>
<evidence type="ECO:0000313" key="3">
    <source>
        <dbReference type="EMBL" id="PNX56177.1"/>
    </source>
</evidence>
<name>A0A2K3JQ71_TRIPR</name>